<gene>
    <name evidence="1" type="ORF">Amac_009740</name>
</gene>
<comment type="caution">
    <text evidence="1">The sequence shown here is derived from an EMBL/GenBank/DDBJ whole genome shotgun (WGS) entry which is preliminary data.</text>
</comment>
<dbReference type="Proteomes" id="UP000331127">
    <property type="component" value="Unassembled WGS sequence"/>
</dbReference>
<evidence type="ECO:0000313" key="1">
    <source>
        <dbReference type="EMBL" id="GES07379.1"/>
    </source>
</evidence>
<organism evidence="1 2">
    <name type="scientific">Acrocarpospora macrocephala</name>
    <dbReference type="NCBI Taxonomy" id="150177"/>
    <lineage>
        <taxon>Bacteria</taxon>
        <taxon>Bacillati</taxon>
        <taxon>Actinomycetota</taxon>
        <taxon>Actinomycetes</taxon>
        <taxon>Streptosporangiales</taxon>
        <taxon>Streptosporangiaceae</taxon>
        <taxon>Acrocarpospora</taxon>
    </lineage>
</organism>
<protein>
    <submittedName>
        <fullName evidence="1">Uncharacterized protein</fullName>
    </submittedName>
</protein>
<name>A0A5M3WGG3_9ACTN</name>
<sequence>MNATATHTLPADIVAKALANSSSTLRRDLTKAEIARATEIARDACERTTRGYRIGHVEVTNTIGARDKYGKQAITYRGTATLTPEGGWVRGNADLWDDWEIVAILALAYSTI</sequence>
<keyword evidence="2" id="KW-1185">Reference proteome</keyword>
<dbReference type="EMBL" id="BLAE01000006">
    <property type="protein sequence ID" value="GES07379.1"/>
    <property type="molecule type" value="Genomic_DNA"/>
</dbReference>
<accession>A0A5M3WGG3</accession>
<reference evidence="1 2" key="1">
    <citation type="submission" date="2019-10" db="EMBL/GenBank/DDBJ databases">
        <title>Whole genome shotgun sequence of Acrocarpospora macrocephala NBRC 16266.</title>
        <authorList>
            <person name="Ichikawa N."/>
            <person name="Kimura A."/>
            <person name="Kitahashi Y."/>
            <person name="Komaki H."/>
            <person name="Oguchi A."/>
        </authorList>
    </citation>
    <scope>NUCLEOTIDE SEQUENCE [LARGE SCALE GENOMIC DNA]</scope>
    <source>
        <strain evidence="1 2">NBRC 16266</strain>
    </source>
</reference>
<evidence type="ECO:0000313" key="2">
    <source>
        <dbReference type="Proteomes" id="UP000331127"/>
    </source>
</evidence>
<dbReference type="AlphaFoldDB" id="A0A5M3WGG3"/>
<dbReference type="RefSeq" id="WP_155353092.1">
    <property type="nucleotide sequence ID" value="NZ_BAAAHL010000012.1"/>
</dbReference>
<proteinExistence type="predicted"/>